<evidence type="ECO:0000313" key="2">
    <source>
        <dbReference type="Proteomes" id="UP000224003"/>
    </source>
</evidence>
<dbReference type="AlphaFoldDB" id="A0A9X6WRA3"/>
<dbReference type="Proteomes" id="UP000224003">
    <property type="component" value="Unassembled WGS sequence"/>
</dbReference>
<gene>
    <name evidence="1" type="ORF">COJ15_05390</name>
</gene>
<proteinExistence type="predicted"/>
<evidence type="ECO:0000313" key="1">
    <source>
        <dbReference type="EMBL" id="PFJ42776.1"/>
    </source>
</evidence>
<reference evidence="1 2" key="1">
    <citation type="submission" date="2017-09" db="EMBL/GenBank/DDBJ databases">
        <title>Large-scale bioinformatics analysis of Bacillus genomes uncovers conserved roles of natural products in bacterial physiology.</title>
        <authorList>
            <consortium name="Agbiome Team Llc"/>
            <person name="Bleich R.M."/>
            <person name="Grubbs K.J."/>
            <person name="Santa Maria K.C."/>
            <person name="Allen S.E."/>
            <person name="Farag S."/>
            <person name="Shank E.A."/>
            <person name="Bowers A."/>
        </authorList>
    </citation>
    <scope>NUCLEOTIDE SEQUENCE [LARGE SCALE GENOMIC DNA]</scope>
    <source>
        <strain evidence="1 2">AFS085496</strain>
    </source>
</reference>
<dbReference type="EMBL" id="NUVX01000007">
    <property type="protein sequence ID" value="PFJ42776.1"/>
    <property type="molecule type" value="Genomic_DNA"/>
</dbReference>
<name>A0A9X6WRA3_BACTU</name>
<organism evidence="1 2">
    <name type="scientific">Bacillus thuringiensis</name>
    <dbReference type="NCBI Taxonomy" id="1428"/>
    <lineage>
        <taxon>Bacteria</taxon>
        <taxon>Bacillati</taxon>
        <taxon>Bacillota</taxon>
        <taxon>Bacilli</taxon>
        <taxon>Bacillales</taxon>
        <taxon>Bacillaceae</taxon>
        <taxon>Bacillus</taxon>
        <taxon>Bacillus cereus group</taxon>
    </lineage>
</organism>
<accession>A0A9X6WRA3</accession>
<dbReference type="RefSeq" id="WP_098516853.1">
    <property type="nucleotide sequence ID" value="NZ_NUVX01000007.1"/>
</dbReference>
<sequence>MIIYVLMEQDYEGSHIFLVHPDKEMIMKQFYSERQVQVWKDGEVIRVIESKDRYNEELWME</sequence>
<protein>
    <submittedName>
        <fullName evidence="1">Uncharacterized protein</fullName>
    </submittedName>
</protein>
<comment type="caution">
    <text evidence="1">The sequence shown here is derived from an EMBL/GenBank/DDBJ whole genome shotgun (WGS) entry which is preliminary data.</text>
</comment>